<dbReference type="Pfam" id="PF16822">
    <property type="entry name" value="ALGX"/>
    <property type="match status" value="1"/>
</dbReference>
<keyword evidence="7" id="KW-0472">Membrane</keyword>
<dbReference type="GO" id="GO:0042121">
    <property type="term" value="P:alginic acid biosynthetic process"/>
    <property type="evidence" value="ECO:0007669"/>
    <property type="project" value="UniProtKB-UniPathway"/>
</dbReference>
<dbReference type="InterPro" id="IPR031811">
    <property type="entry name" value="ALGX/ALGJ_SGNH-like"/>
</dbReference>
<dbReference type="EMBL" id="CAJNOB010000071">
    <property type="protein sequence ID" value="CAF0705307.1"/>
    <property type="molecule type" value="Genomic_DNA"/>
</dbReference>
<keyword evidence="5" id="KW-0574">Periplasm</keyword>
<feature type="domain" description="AlgX/AlgJ SGNH hydrolase-like" evidence="8">
    <location>
        <begin position="99"/>
        <end position="271"/>
    </location>
</feature>
<protein>
    <recommendedName>
        <fullName evidence="8">AlgX/AlgJ SGNH hydrolase-like domain-containing protein</fullName>
    </recommendedName>
</protein>
<evidence type="ECO:0000256" key="6">
    <source>
        <dbReference type="ARBA" id="ARBA00022841"/>
    </source>
</evidence>
<comment type="pathway">
    <text evidence="2">Glycan biosynthesis; alginate biosynthesis.</text>
</comment>
<dbReference type="AlphaFoldDB" id="A0A8J2BPZ1"/>
<evidence type="ECO:0000256" key="4">
    <source>
        <dbReference type="ARBA" id="ARBA00022729"/>
    </source>
</evidence>
<dbReference type="UniPathway" id="UPA00286"/>
<accession>A0A8J2BPZ1</accession>
<gene>
    <name evidence="9" type="ORF">MPNT_90052</name>
</gene>
<evidence type="ECO:0000256" key="7">
    <source>
        <dbReference type="SAM" id="Phobius"/>
    </source>
</evidence>
<organism evidence="9 10">
    <name type="scientific">Candidatus Methylacidithermus pantelleriae</name>
    <dbReference type="NCBI Taxonomy" id="2744239"/>
    <lineage>
        <taxon>Bacteria</taxon>
        <taxon>Pseudomonadati</taxon>
        <taxon>Verrucomicrobiota</taxon>
        <taxon>Methylacidiphilae</taxon>
        <taxon>Methylacidiphilales</taxon>
        <taxon>Methylacidiphilaceae</taxon>
        <taxon>Candidatus Methylacidithermus</taxon>
    </lineage>
</organism>
<keyword evidence="10" id="KW-1185">Reference proteome</keyword>
<keyword evidence="6" id="KW-0016">Alginate biosynthesis</keyword>
<sequence>MRELSLKLENMCLVGIFFVFVGAPSVWVLVVPKSWEVGIQENRRLEVAPGWQEMLRNPREAIVRLERFYSDHVGGRSFLVRLHLWVTRQVFPELLSNRVIVGKNGWLYYAGRGSIEDMQGRIHLEKVRLRQMLGALEVAQSHLESLGSRLYLVIAPDKHSIYPENLPEWIGTPKGESRLDQVLAEARQYPSLRLLDLRGVLRQKKGHKLLYFPADSHWTPLGAWFGYREIIHVLRCDFPLIKGLALEDLAIQEDSPVELGRDLTVLLGVGDDWPTGKAPYLRPKARLQASWKVYHVEKDGQSRLVATWSAGDKELFRQKNLALLDESLIFSSVPEASFPHLLMWRDSFGVALLPLLAESFRDAVYVHLSKGIDWKWATRYRSELILIETVEGNLIRTLEEVERATGNEGWLPGG</sequence>
<keyword evidence="7" id="KW-1133">Transmembrane helix</keyword>
<evidence type="ECO:0000256" key="5">
    <source>
        <dbReference type="ARBA" id="ARBA00022764"/>
    </source>
</evidence>
<evidence type="ECO:0000313" key="10">
    <source>
        <dbReference type="Proteomes" id="UP000663859"/>
    </source>
</evidence>
<dbReference type="GO" id="GO:0016740">
    <property type="term" value="F:transferase activity"/>
    <property type="evidence" value="ECO:0007669"/>
    <property type="project" value="UniProtKB-KW"/>
</dbReference>
<name>A0A8J2BPZ1_9BACT</name>
<proteinExistence type="predicted"/>
<keyword evidence="7" id="KW-0812">Transmembrane</keyword>
<evidence type="ECO:0000256" key="1">
    <source>
        <dbReference type="ARBA" id="ARBA00004418"/>
    </source>
</evidence>
<reference evidence="9" key="1">
    <citation type="submission" date="2021-02" db="EMBL/GenBank/DDBJ databases">
        <authorList>
            <person name="Cremers G."/>
            <person name="Picone N."/>
        </authorList>
    </citation>
    <scope>NUCLEOTIDE SEQUENCE</scope>
    <source>
        <strain evidence="9">PQ17</strain>
    </source>
</reference>
<dbReference type="Proteomes" id="UP000663859">
    <property type="component" value="Unassembled WGS sequence"/>
</dbReference>
<evidence type="ECO:0000256" key="2">
    <source>
        <dbReference type="ARBA" id="ARBA00005182"/>
    </source>
</evidence>
<evidence type="ECO:0000259" key="8">
    <source>
        <dbReference type="Pfam" id="PF16822"/>
    </source>
</evidence>
<keyword evidence="3" id="KW-0808">Transferase</keyword>
<feature type="transmembrane region" description="Helical" evidence="7">
    <location>
        <begin position="12"/>
        <end position="30"/>
    </location>
</feature>
<dbReference type="GO" id="GO:0042597">
    <property type="term" value="C:periplasmic space"/>
    <property type="evidence" value="ECO:0007669"/>
    <property type="project" value="UniProtKB-SubCell"/>
</dbReference>
<evidence type="ECO:0000313" key="9">
    <source>
        <dbReference type="EMBL" id="CAF0705307.1"/>
    </source>
</evidence>
<comment type="subcellular location">
    <subcellularLocation>
        <location evidence="1">Periplasm</location>
    </subcellularLocation>
</comment>
<keyword evidence="4" id="KW-0732">Signal</keyword>
<dbReference type="RefSeq" id="WP_174582647.1">
    <property type="nucleotide sequence ID" value="NZ_CAJNOB010000071.1"/>
</dbReference>
<comment type="caution">
    <text evidence="9">The sequence shown here is derived from an EMBL/GenBank/DDBJ whole genome shotgun (WGS) entry which is preliminary data.</text>
</comment>
<evidence type="ECO:0000256" key="3">
    <source>
        <dbReference type="ARBA" id="ARBA00022679"/>
    </source>
</evidence>